<name>A0A9P8CCV2_9HELO</name>
<keyword evidence="1" id="KW-0732">Signal</keyword>
<evidence type="ECO:0000256" key="1">
    <source>
        <dbReference type="SAM" id="SignalP"/>
    </source>
</evidence>
<keyword evidence="3" id="KW-1185">Reference proteome</keyword>
<dbReference type="Proteomes" id="UP000887226">
    <property type="component" value="Unassembled WGS sequence"/>
</dbReference>
<dbReference type="EMBL" id="MU254382">
    <property type="protein sequence ID" value="KAG9240646.1"/>
    <property type="molecule type" value="Genomic_DNA"/>
</dbReference>
<feature type="chain" id="PRO_5040402683" evidence="1">
    <location>
        <begin position="16"/>
        <end position="219"/>
    </location>
</feature>
<protein>
    <submittedName>
        <fullName evidence="2">Uncharacterized protein</fullName>
    </submittedName>
</protein>
<evidence type="ECO:0000313" key="2">
    <source>
        <dbReference type="EMBL" id="KAG9240646.1"/>
    </source>
</evidence>
<comment type="caution">
    <text evidence="2">The sequence shown here is derived from an EMBL/GenBank/DDBJ whole genome shotgun (WGS) entry which is preliminary data.</text>
</comment>
<sequence>MRALLLLVLATLGHAAPAPTSSYLFARADKDATSIILAAAPASSSCSGGDFPEECRTAQQAMPFLTKAFADYKIYSVPEIAAVLSLIAFESDDFKFNINHYPAPGRPGQGTRNMQMPNFNLQYTLSVSPDAVKKITTATSTEGLSDAVLNSIRDIVTTDQFTWASGAWFLVNHCASVRPAIQKGDEAGFEAYMDCIGTAVTDDRLQKWKAAMTAFGLSV</sequence>
<dbReference type="OrthoDB" id="2349272at2759"/>
<evidence type="ECO:0000313" key="3">
    <source>
        <dbReference type="Proteomes" id="UP000887226"/>
    </source>
</evidence>
<dbReference type="AlphaFoldDB" id="A0A9P8CCV2"/>
<reference evidence="2" key="1">
    <citation type="journal article" date="2021" name="IMA Fungus">
        <title>Genomic characterization of three marine fungi, including Emericellopsis atlantica sp. nov. with signatures of a generalist lifestyle and marine biomass degradation.</title>
        <authorList>
            <person name="Hagestad O.C."/>
            <person name="Hou L."/>
            <person name="Andersen J.H."/>
            <person name="Hansen E.H."/>
            <person name="Altermark B."/>
            <person name="Li C."/>
            <person name="Kuhnert E."/>
            <person name="Cox R.J."/>
            <person name="Crous P.W."/>
            <person name="Spatafora J.W."/>
            <person name="Lail K."/>
            <person name="Amirebrahimi M."/>
            <person name="Lipzen A."/>
            <person name="Pangilinan J."/>
            <person name="Andreopoulos W."/>
            <person name="Hayes R.D."/>
            <person name="Ng V."/>
            <person name="Grigoriev I.V."/>
            <person name="Jackson S.A."/>
            <person name="Sutton T.D.S."/>
            <person name="Dobson A.D.W."/>
            <person name="Rama T."/>
        </authorList>
    </citation>
    <scope>NUCLEOTIDE SEQUENCE</scope>
    <source>
        <strain evidence="2">TRa3180A</strain>
    </source>
</reference>
<feature type="signal peptide" evidence="1">
    <location>
        <begin position="1"/>
        <end position="15"/>
    </location>
</feature>
<accession>A0A9P8CCV2</accession>
<organism evidence="2 3">
    <name type="scientific">Calycina marina</name>
    <dbReference type="NCBI Taxonomy" id="1763456"/>
    <lineage>
        <taxon>Eukaryota</taxon>
        <taxon>Fungi</taxon>
        <taxon>Dikarya</taxon>
        <taxon>Ascomycota</taxon>
        <taxon>Pezizomycotina</taxon>
        <taxon>Leotiomycetes</taxon>
        <taxon>Helotiales</taxon>
        <taxon>Pezizellaceae</taxon>
        <taxon>Calycina</taxon>
    </lineage>
</organism>
<gene>
    <name evidence="2" type="ORF">BJ878DRAFT_429828</name>
</gene>
<proteinExistence type="predicted"/>